<keyword evidence="5" id="KW-1185">Reference proteome</keyword>
<dbReference type="Gene3D" id="3.90.1750.20">
    <property type="entry name" value="Putative Large Serine Recombinase, Chain B, Domain 2"/>
    <property type="match status" value="1"/>
</dbReference>
<dbReference type="InterPro" id="IPR036162">
    <property type="entry name" value="Resolvase-like_N_sf"/>
</dbReference>
<dbReference type="GO" id="GO:0003677">
    <property type="term" value="F:DNA binding"/>
    <property type="evidence" value="ECO:0007669"/>
    <property type="project" value="InterPro"/>
</dbReference>
<evidence type="ECO:0000259" key="2">
    <source>
        <dbReference type="PROSITE" id="PS51736"/>
    </source>
</evidence>
<dbReference type="RefSeq" id="WP_164628463.1">
    <property type="nucleotide sequence ID" value="NZ_JAAIVJ010000032.1"/>
</dbReference>
<dbReference type="AlphaFoldDB" id="A0A6M0QZI7"/>
<gene>
    <name evidence="4" type="ORF">G4Z14_18585</name>
</gene>
<feature type="region of interest" description="Disordered" evidence="1">
    <location>
        <begin position="302"/>
        <end position="322"/>
    </location>
</feature>
<dbReference type="PROSITE" id="PS51736">
    <property type="entry name" value="RECOMBINASES_3"/>
    <property type="match status" value="1"/>
</dbReference>
<dbReference type="Gene3D" id="3.40.50.1390">
    <property type="entry name" value="Resolvase, N-terminal catalytic domain"/>
    <property type="match status" value="1"/>
</dbReference>
<dbReference type="SMART" id="SM00857">
    <property type="entry name" value="Resolvase"/>
    <property type="match status" value="1"/>
</dbReference>
<feature type="domain" description="Resolvase/invertase-type recombinase catalytic" evidence="2">
    <location>
        <begin position="15"/>
        <end position="167"/>
    </location>
</feature>
<dbReference type="PANTHER" id="PTHR30461:SF23">
    <property type="entry name" value="DNA RECOMBINASE-RELATED"/>
    <property type="match status" value="1"/>
</dbReference>
<dbReference type="PANTHER" id="PTHR30461">
    <property type="entry name" value="DNA-INVERTASE FROM LAMBDOID PROPHAGE"/>
    <property type="match status" value="1"/>
</dbReference>
<dbReference type="GO" id="GO:0000150">
    <property type="term" value="F:DNA strand exchange activity"/>
    <property type="evidence" value="ECO:0007669"/>
    <property type="project" value="InterPro"/>
</dbReference>
<organism evidence="4 5">
    <name type="scientific">Tabrizicola oligotrophica</name>
    <dbReference type="NCBI Taxonomy" id="2710650"/>
    <lineage>
        <taxon>Bacteria</taxon>
        <taxon>Pseudomonadati</taxon>
        <taxon>Pseudomonadota</taxon>
        <taxon>Alphaproteobacteria</taxon>
        <taxon>Rhodobacterales</taxon>
        <taxon>Paracoccaceae</taxon>
        <taxon>Tabrizicola</taxon>
    </lineage>
</organism>
<name>A0A6M0QZI7_9RHOB</name>
<dbReference type="InterPro" id="IPR050639">
    <property type="entry name" value="SSR_resolvase"/>
</dbReference>
<dbReference type="InterPro" id="IPR038109">
    <property type="entry name" value="DNA_bind_recomb_sf"/>
</dbReference>
<dbReference type="Proteomes" id="UP000477782">
    <property type="component" value="Unassembled WGS sequence"/>
</dbReference>
<evidence type="ECO:0000313" key="4">
    <source>
        <dbReference type="EMBL" id="NEY92284.1"/>
    </source>
</evidence>
<proteinExistence type="predicted"/>
<evidence type="ECO:0000313" key="5">
    <source>
        <dbReference type="Proteomes" id="UP000477782"/>
    </source>
</evidence>
<dbReference type="Pfam" id="PF00239">
    <property type="entry name" value="Resolvase"/>
    <property type="match status" value="1"/>
</dbReference>
<dbReference type="InterPro" id="IPR006119">
    <property type="entry name" value="Resolv_N"/>
</dbReference>
<feature type="compositionally biased region" description="Low complexity" evidence="1">
    <location>
        <begin position="303"/>
        <end position="316"/>
    </location>
</feature>
<dbReference type="SUPFAM" id="SSF109709">
    <property type="entry name" value="KorB DNA-binding domain-like"/>
    <property type="match status" value="1"/>
</dbReference>
<dbReference type="SUPFAM" id="SSF53041">
    <property type="entry name" value="Resolvase-like"/>
    <property type="match status" value="1"/>
</dbReference>
<dbReference type="PROSITE" id="PS51737">
    <property type="entry name" value="RECOMBINASE_DNA_BIND"/>
    <property type="match status" value="1"/>
</dbReference>
<dbReference type="Pfam" id="PF07508">
    <property type="entry name" value="Recombinase"/>
    <property type="match status" value="1"/>
</dbReference>
<dbReference type="EMBL" id="JAAIVJ010000032">
    <property type="protein sequence ID" value="NEY92284.1"/>
    <property type="molecule type" value="Genomic_DNA"/>
</dbReference>
<feature type="domain" description="Recombinase" evidence="3">
    <location>
        <begin position="175"/>
        <end position="298"/>
    </location>
</feature>
<sequence length="579" mass="63571">MNAPSRTSARPQTLRCAIYTRKSSDEGLEQGFNSLDAQHEACAAYVASQRHEGWKLLPDRFDDGGLSGGTLERPALQRLLAEVDAGRVGMIVVYKIDRLTRSLADFARLVERLERKGCSFVSVTQAFNTSSSMGRLTLNVLLSFAQFEREVTAERIRDKVAASKRKGLWMGGSLPLGYDPPKDPLKARVLAINSEEAKTVQALFDLYLKTGTLMATRDAALAAGLSPRKADHSADARAAAATPAPFSYGQLHYLLTNPVYRGLIRHKALVHPGQHAPIIDAATWEAVQAKLQDGAARKRQKRATTIAASATQEAAADQSKPGLEPVAPLATKLFDETGDRLTPSHTNRHNRRFRYYVSRRLITMGRDPSGWRLPAPQLEALLLAALRDHLRSRAQAHDVMVTPEAGTAQQLCKAVADLADHPDPGQLWPLIETIHLEPGRLRIALDRGEIARRLGLQIEQLSPALTGFEQPFTQRRRGVETRLISGNTLPRPDPTLQQNLARAHAWAKALRSGQSLAQIASSESRSESAIRSRLTLAFLAPQIQRAILKGTLGPQWSTDAILRLNLPADWAQQIKALGL</sequence>
<comment type="caution">
    <text evidence="4">The sequence shown here is derived from an EMBL/GenBank/DDBJ whole genome shotgun (WGS) entry which is preliminary data.</text>
</comment>
<dbReference type="CDD" id="cd03768">
    <property type="entry name" value="SR_ResInv"/>
    <property type="match status" value="1"/>
</dbReference>
<evidence type="ECO:0000256" key="1">
    <source>
        <dbReference type="SAM" id="MobiDB-lite"/>
    </source>
</evidence>
<dbReference type="InterPro" id="IPR011109">
    <property type="entry name" value="DNA_bind_recombinase_dom"/>
</dbReference>
<accession>A0A6M0QZI7</accession>
<evidence type="ECO:0000259" key="3">
    <source>
        <dbReference type="PROSITE" id="PS51737"/>
    </source>
</evidence>
<reference evidence="4 5" key="1">
    <citation type="submission" date="2020-02" db="EMBL/GenBank/DDBJ databases">
        <authorList>
            <person name="Chen W.-M."/>
        </authorList>
    </citation>
    <scope>NUCLEOTIDE SEQUENCE [LARGE SCALE GENOMIC DNA]</scope>
    <source>
        <strain evidence="4 5">KMS-5</strain>
    </source>
</reference>
<protein>
    <submittedName>
        <fullName evidence="4">Recombinase family protein</fullName>
    </submittedName>
</protein>